<dbReference type="OrthoDB" id="9796575at2"/>
<dbReference type="SUPFAM" id="SSF54285">
    <property type="entry name" value="MoaD/ThiS"/>
    <property type="match status" value="1"/>
</dbReference>
<dbReference type="RefSeq" id="WP_015396301.1">
    <property type="nucleotide sequence ID" value="NC_020294.1"/>
</dbReference>
<dbReference type="KEGG" id="kde:CDSE_0587"/>
<dbReference type="STRING" id="1208919.CDSE_0587"/>
<sequence>MNHIIVSICYVDEFGHSYNESLNMLENATILDALNKSTFILKIKNFEYLSNNIGIFGKLSSFNTKLHNHDRIEVYRELLQDPKQSRIKRITKKNKIYL</sequence>
<dbReference type="InterPro" id="IPR037021">
    <property type="entry name" value="RnfH_sf"/>
</dbReference>
<dbReference type="HAMAP" id="MF_00460">
    <property type="entry name" value="UPF0125_RnfH"/>
    <property type="match status" value="1"/>
</dbReference>
<gene>
    <name evidence="3" type="ORF">CDSE_0587</name>
</gene>
<protein>
    <recommendedName>
        <fullName evidence="2">UPF0125 protein CDSE_0587</fullName>
    </recommendedName>
</protein>
<evidence type="ECO:0000256" key="2">
    <source>
        <dbReference type="HAMAP-Rule" id="MF_00460"/>
    </source>
</evidence>
<dbReference type="Proteomes" id="UP000011547">
    <property type="component" value="Chromosome"/>
</dbReference>
<reference evidence="3 4" key="1">
    <citation type="journal article" date="2013" name="Genome Biol. Evol.">
        <title>Genome evolution and phylogenomic analysis of candidatus kinetoplastibacterium, the betaproteobacterial endosymbionts of strigomonas and angomonas.</title>
        <authorList>
            <person name="Alves J.M."/>
            <person name="Serrano M.G."/>
            <person name="Maia da Silva F."/>
            <person name="Voegtly L.J."/>
            <person name="Matveyev A.V."/>
            <person name="Teixeira M.M."/>
            <person name="Camargo E.P."/>
            <person name="Buck G.A."/>
        </authorList>
    </citation>
    <scope>NUCLEOTIDE SEQUENCE [LARGE SCALE GENOMIC DNA]</scope>
    <source>
        <strain evidence="3 4">TCC079E</strain>
    </source>
</reference>
<dbReference type="HOGENOM" id="CLU_150721_1_0_4"/>
<comment type="similarity">
    <text evidence="1 2">Belongs to the UPF0125 (RnfH) family.</text>
</comment>
<organism evidence="3 4">
    <name type="scientific">Candidatus Kinetoplastidibacterium desouzai TCC079E</name>
    <dbReference type="NCBI Taxonomy" id="1208919"/>
    <lineage>
        <taxon>Bacteria</taxon>
        <taxon>Pseudomonadati</taxon>
        <taxon>Pseudomonadota</taxon>
        <taxon>Betaproteobacteria</taxon>
        <taxon>Candidatus Kinetoplastidibacterium</taxon>
    </lineage>
</organism>
<proteinExistence type="inferred from homology"/>
<name>M1M3R8_9PROT</name>
<dbReference type="PANTHER" id="PTHR37483:SF1">
    <property type="entry name" value="UPF0125 PROTEIN RATB"/>
    <property type="match status" value="1"/>
</dbReference>
<dbReference type="Gene3D" id="3.10.20.280">
    <property type="entry name" value="RnfH-like"/>
    <property type="match status" value="1"/>
</dbReference>
<dbReference type="InterPro" id="IPR005346">
    <property type="entry name" value="RnfH"/>
</dbReference>
<evidence type="ECO:0000313" key="4">
    <source>
        <dbReference type="Proteomes" id="UP000011547"/>
    </source>
</evidence>
<dbReference type="EMBL" id="CP003803">
    <property type="protein sequence ID" value="AGF46890.1"/>
    <property type="molecule type" value="Genomic_DNA"/>
</dbReference>
<dbReference type="Pfam" id="PF03658">
    <property type="entry name" value="Ub-RnfH"/>
    <property type="match status" value="1"/>
</dbReference>
<dbReference type="InterPro" id="IPR016155">
    <property type="entry name" value="Mopterin_synth/thiamin_S_b"/>
</dbReference>
<evidence type="ECO:0000256" key="1">
    <source>
        <dbReference type="ARBA" id="ARBA00010645"/>
    </source>
</evidence>
<keyword evidence="4" id="KW-1185">Reference proteome</keyword>
<dbReference type="AlphaFoldDB" id="M1M3R8"/>
<dbReference type="PATRIC" id="fig|1208919.3.peg.328"/>
<accession>M1M3R8</accession>
<dbReference type="eggNOG" id="COG2914">
    <property type="taxonomic scope" value="Bacteria"/>
</dbReference>
<evidence type="ECO:0000313" key="3">
    <source>
        <dbReference type="EMBL" id="AGF46890.1"/>
    </source>
</evidence>
<dbReference type="PANTHER" id="PTHR37483">
    <property type="entry name" value="UPF0125 PROTEIN RATB"/>
    <property type="match status" value="1"/>
</dbReference>